<dbReference type="AlphaFoldDB" id="A0A9E2KP30"/>
<feature type="domain" description="DNA topoisomerase type IA zn finger" evidence="1">
    <location>
        <begin position="124"/>
        <end position="158"/>
    </location>
</feature>
<feature type="domain" description="DNA topoisomerase type IA zn finger" evidence="1">
    <location>
        <begin position="83"/>
        <end position="118"/>
    </location>
</feature>
<gene>
    <name evidence="2" type="ORF">IAA31_03065</name>
</gene>
<dbReference type="GO" id="GO:0003677">
    <property type="term" value="F:DNA binding"/>
    <property type="evidence" value="ECO:0007669"/>
    <property type="project" value="UniProtKB-KW"/>
</dbReference>
<dbReference type="Pfam" id="PF01396">
    <property type="entry name" value="Zn_ribbon_Top1"/>
    <property type="match status" value="3"/>
</dbReference>
<feature type="domain" description="DNA topoisomerase type IA zn finger" evidence="1">
    <location>
        <begin position="37"/>
        <end position="71"/>
    </location>
</feature>
<evidence type="ECO:0000313" key="3">
    <source>
        <dbReference type="Proteomes" id="UP000824150"/>
    </source>
</evidence>
<sequence length="206" mass="22664">MSEQASLHDDLLTKALKEIEAQPSTDPASSHLAPGDRCPQCGGRLVLRMTERGELLGCSNYPACNFVRHLPAAPLSILVTLPVKCPQCGAPLTVKRGRFGIFICCQDYPQCRFSVQEQQPTTFKCPQCGKGELVKRQARSGRVFYGCTNYPSCDFVVPGEPVARPCPDCGFPLRYKKKVKAGIALYCPNPLCKARHKRHKELLASA</sequence>
<comment type="caution">
    <text evidence="2">The sequence shown here is derived from an EMBL/GenBank/DDBJ whole genome shotgun (WGS) entry which is preliminary data.</text>
</comment>
<dbReference type="GO" id="GO:0005694">
    <property type="term" value="C:chromosome"/>
    <property type="evidence" value="ECO:0007669"/>
    <property type="project" value="InterPro"/>
</dbReference>
<protein>
    <submittedName>
        <fullName evidence="2">Topoisomerase DNA-binding C4 zinc finger domain-containing protein</fullName>
    </submittedName>
</protein>
<evidence type="ECO:0000313" key="2">
    <source>
        <dbReference type="EMBL" id="MBU3826452.1"/>
    </source>
</evidence>
<dbReference type="GO" id="GO:0006265">
    <property type="term" value="P:DNA topological change"/>
    <property type="evidence" value="ECO:0007669"/>
    <property type="project" value="InterPro"/>
</dbReference>
<name>A0A9E2KP30_9GAMM</name>
<dbReference type="GO" id="GO:0003916">
    <property type="term" value="F:DNA topoisomerase activity"/>
    <property type="evidence" value="ECO:0007669"/>
    <property type="project" value="InterPro"/>
</dbReference>
<keyword evidence="2" id="KW-0238">DNA-binding</keyword>
<accession>A0A9E2KP30</accession>
<evidence type="ECO:0000259" key="1">
    <source>
        <dbReference type="Pfam" id="PF01396"/>
    </source>
</evidence>
<dbReference type="InterPro" id="IPR013498">
    <property type="entry name" value="Topo_IA_Znf"/>
</dbReference>
<proteinExistence type="predicted"/>
<reference evidence="2" key="2">
    <citation type="submission" date="2021-04" db="EMBL/GenBank/DDBJ databases">
        <authorList>
            <person name="Gilroy R."/>
        </authorList>
    </citation>
    <scope>NUCLEOTIDE SEQUENCE</scope>
    <source>
        <strain evidence="2">687</strain>
    </source>
</reference>
<dbReference type="Gene3D" id="3.30.65.10">
    <property type="entry name" value="Bacterial Topoisomerase I, domain 1"/>
    <property type="match status" value="3"/>
</dbReference>
<dbReference type="SUPFAM" id="SSF57783">
    <property type="entry name" value="Zinc beta-ribbon"/>
    <property type="match status" value="3"/>
</dbReference>
<reference evidence="2" key="1">
    <citation type="journal article" date="2021" name="PeerJ">
        <title>Extensive microbial diversity within the chicken gut microbiome revealed by metagenomics and culture.</title>
        <authorList>
            <person name="Gilroy R."/>
            <person name="Ravi A."/>
            <person name="Getino M."/>
            <person name="Pursley I."/>
            <person name="Horton D.L."/>
            <person name="Alikhan N.F."/>
            <person name="Baker D."/>
            <person name="Gharbi K."/>
            <person name="Hall N."/>
            <person name="Watson M."/>
            <person name="Adriaenssens E.M."/>
            <person name="Foster-Nyarko E."/>
            <person name="Jarju S."/>
            <person name="Secka A."/>
            <person name="Antonio M."/>
            <person name="Oren A."/>
            <person name="Chaudhuri R.R."/>
            <person name="La Ragione R."/>
            <person name="Hildebrand F."/>
            <person name="Pallen M.J."/>
        </authorList>
    </citation>
    <scope>NUCLEOTIDE SEQUENCE</scope>
    <source>
        <strain evidence="2">687</strain>
    </source>
</reference>
<dbReference type="EMBL" id="JAHLFG010000034">
    <property type="protein sequence ID" value="MBU3826452.1"/>
    <property type="molecule type" value="Genomic_DNA"/>
</dbReference>
<organism evidence="2 3">
    <name type="scientific">Candidatus Anaerobiospirillum merdipullorum</name>
    <dbReference type="NCBI Taxonomy" id="2838450"/>
    <lineage>
        <taxon>Bacteria</taxon>
        <taxon>Pseudomonadati</taxon>
        <taxon>Pseudomonadota</taxon>
        <taxon>Gammaproteobacteria</taxon>
        <taxon>Aeromonadales</taxon>
        <taxon>Succinivibrionaceae</taxon>
        <taxon>Anaerobiospirillum</taxon>
    </lineage>
</organism>
<dbReference type="Proteomes" id="UP000824150">
    <property type="component" value="Unassembled WGS sequence"/>
</dbReference>